<evidence type="ECO:0000256" key="1">
    <source>
        <dbReference type="SAM" id="MobiDB-lite"/>
    </source>
</evidence>
<evidence type="ECO:0000313" key="2">
    <source>
        <dbReference type="EMBL" id="GIY33708.1"/>
    </source>
</evidence>
<name>A0AAV4SQ21_9ARAC</name>
<keyword evidence="3" id="KW-1185">Reference proteome</keyword>
<evidence type="ECO:0008006" key="4">
    <source>
        <dbReference type="Google" id="ProtNLM"/>
    </source>
</evidence>
<evidence type="ECO:0000313" key="3">
    <source>
        <dbReference type="Proteomes" id="UP001054837"/>
    </source>
</evidence>
<proteinExistence type="predicted"/>
<gene>
    <name evidence="2" type="ORF">CDAR_386051</name>
</gene>
<dbReference type="EMBL" id="BPLQ01007976">
    <property type="protein sequence ID" value="GIY33708.1"/>
    <property type="molecule type" value="Genomic_DNA"/>
</dbReference>
<feature type="region of interest" description="Disordered" evidence="1">
    <location>
        <begin position="69"/>
        <end position="91"/>
    </location>
</feature>
<protein>
    <recommendedName>
        <fullName evidence="4">Transposase</fullName>
    </recommendedName>
</protein>
<accession>A0AAV4SQ21</accession>
<dbReference type="AlphaFoldDB" id="A0AAV4SQ21"/>
<sequence length="91" mass="10475">MVGGRDLEGAARHRGVSKQNLLFKWRARFLKKDLSQWVAGDEEWDGRPPYLRRQHEHGGQIAARSSNITSKNHFSPGHKMHHLNLIAQEQP</sequence>
<dbReference type="Proteomes" id="UP001054837">
    <property type="component" value="Unassembled WGS sequence"/>
</dbReference>
<organism evidence="2 3">
    <name type="scientific">Caerostris darwini</name>
    <dbReference type="NCBI Taxonomy" id="1538125"/>
    <lineage>
        <taxon>Eukaryota</taxon>
        <taxon>Metazoa</taxon>
        <taxon>Ecdysozoa</taxon>
        <taxon>Arthropoda</taxon>
        <taxon>Chelicerata</taxon>
        <taxon>Arachnida</taxon>
        <taxon>Araneae</taxon>
        <taxon>Araneomorphae</taxon>
        <taxon>Entelegynae</taxon>
        <taxon>Araneoidea</taxon>
        <taxon>Araneidae</taxon>
        <taxon>Caerostris</taxon>
    </lineage>
</organism>
<comment type="caution">
    <text evidence="2">The sequence shown here is derived from an EMBL/GenBank/DDBJ whole genome shotgun (WGS) entry which is preliminary data.</text>
</comment>
<reference evidence="2 3" key="1">
    <citation type="submission" date="2021-06" db="EMBL/GenBank/DDBJ databases">
        <title>Caerostris darwini draft genome.</title>
        <authorList>
            <person name="Kono N."/>
            <person name="Arakawa K."/>
        </authorList>
    </citation>
    <scope>NUCLEOTIDE SEQUENCE [LARGE SCALE GENOMIC DNA]</scope>
</reference>